<gene>
    <name evidence="1" type="ORF">RND71_002449</name>
</gene>
<dbReference type="AlphaFoldDB" id="A0AAE1VT23"/>
<evidence type="ECO:0000313" key="2">
    <source>
        <dbReference type="Proteomes" id="UP001291623"/>
    </source>
</evidence>
<dbReference type="Proteomes" id="UP001291623">
    <property type="component" value="Unassembled WGS sequence"/>
</dbReference>
<comment type="caution">
    <text evidence="1">The sequence shown here is derived from an EMBL/GenBank/DDBJ whole genome shotgun (WGS) entry which is preliminary data.</text>
</comment>
<sequence length="325" mass="37271">MAQNGIDDVLDHLGRIKCRGDLSSIKIDQVEKLEMHLRFLRTLIKYHHVLLPDFLVKITKKAKLIVEMLDFSGILDECKSNLNVERLVQLLKFIEGNTSSMCNFELNDSDLSEYMDCLGKNLNDVLMCLELDKSDPSSTNEEILQYNRVLKQVKNIQKKMRFLRYLYATEINGYVDHAKLDVELEMKKIFLGELKASKFTQSRTFKENKLPKGFSHHLNSLLVYLRNKQLENFPNNISAPNINVALEFLLVFLADVPNRFINGKRLNEVLENVGAIVGDILHLIQNLLPRSIIKNDTSEINLNSVQILEKTANLKAQVEESTANP</sequence>
<keyword evidence="2" id="KW-1185">Reference proteome</keyword>
<dbReference type="EMBL" id="JAVYJV010000001">
    <property type="protein sequence ID" value="KAK4380587.1"/>
    <property type="molecule type" value="Genomic_DNA"/>
</dbReference>
<name>A0AAE1VT23_9SOLA</name>
<accession>A0AAE1VT23</accession>
<organism evidence="1 2">
    <name type="scientific">Anisodus tanguticus</name>
    <dbReference type="NCBI Taxonomy" id="243964"/>
    <lineage>
        <taxon>Eukaryota</taxon>
        <taxon>Viridiplantae</taxon>
        <taxon>Streptophyta</taxon>
        <taxon>Embryophyta</taxon>
        <taxon>Tracheophyta</taxon>
        <taxon>Spermatophyta</taxon>
        <taxon>Magnoliopsida</taxon>
        <taxon>eudicotyledons</taxon>
        <taxon>Gunneridae</taxon>
        <taxon>Pentapetalae</taxon>
        <taxon>asterids</taxon>
        <taxon>lamiids</taxon>
        <taxon>Solanales</taxon>
        <taxon>Solanaceae</taxon>
        <taxon>Solanoideae</taxon>
        <taxon>Hyoscyameae</taxon>
        <taxon>Anisodus</taxon>
    </lineage>
</organism>
<evidence type="ECO:0000313" key="1">
    <source>
        <dbReference type="EMBL" id="KAK4380587.1"/>
    </source>
</evidence>
<proteinExistence type="predicted"/>
<protein>
    <submittedName>
        <fullName evidence="1">Uncharacterized protein</fullName>
    </submittedName>
</protein>
<reference evidence="1" key="1">
    <citation type="submission" date="2023-12" db="EMBL/GenBank/DDBJ databases">
        <title>Genome assembly of Anisodus tanguticus.</title>
        <authorList>
            <person name="Wang Y.-J."/>
        </authorList>
    </citation>
    <scope>NUCLEOTIDE SEQUENCE</scope>
    <source>
        <strain evidence="1">KB-2021</strain>
        <tissue evidence="1">Leaf</tissue>
    </source>
</reference>